<dbReference type="EMBL" id="GDHC01008570">
    <property type="protein sequence ID" value="JAQ10059.1"/>
    <property type="molecule type" value="Transcribed_RNA"/>
</dbReference>
<organism evidence="1">
    <name type="scientific">Lygus hesperus</name>
    <name type="common">Western plant bug</name>
    <dbReference type="NCBI Taxonomy" id="30085"/>
    <lineage>
        <taxon>Eukaryota</taxon>
        <taxon>Metazoa</taxon>
        <taxon>Ecdysozoa</taxon>
        <taxon>Arthropoda</taxon>
        <taxon>Hexapoda</taxon>
        <taxon>Insecta</taxon>
        <taxon>Pterygota</taxon>
        <taxon>Neoptera</taxon>
        <taxon>Paraneoptera</taxon>
        <taxon>Hemiptera</taxon>
        <taxon>Heteroptera</taxon>
        <taxon>Panheteroptera</taxon>
        <taxon>Cimicomorpha</taxon>
        <taxon>Miridae</taxon>
        <taxon>Mirini</taxon>
        <taxon>Lygus</taxon>
    </lineage>
</organism>
<gene>
    <name evidence="1" type="primary">Ttc21b</name>
    <name evidence="1" type="ORF">CM83_14961</name>
    <name evidence="2" type="ORF">g.250</name>
</gene>
<reference evidence="2" key="3">
    <citation type="journal article" date="2016" name="Gigascience">
        <title>De novo construction of an expanded transcriptome assembly for the western tarnished plant bug, Lygus hesperus.</title>
        <authorList>
            <person name="Tassone E.E."/>
            <person name="Geib S.M."/>
            <person name="Hall B."/>
            <person name="Fabrick J.A."/>
            <person name="Brent C.S."/>
            <person name="Hull J.J."/>
        </authorList>
    </citation>
    <scope>NUCLEOTIDE SEQUENCE</scope>
</reference>
<proteinExistence type="predicted"/>
<reference evidence="1" key="2">
    <citation type="submission" date="2014-07" db="EMBL/GenBank/DDBJ databases">
        <authorList>
            <person name="Hull J."/>
        </authorList>
    </citation>
    <scope>NUCLEOTIDE SEQUENCE</scope>
</reference>
<dbReference type="Pfam" id="PF25058">
    <property type="entry name" value="ARM_TT21"/>
    <property type="match status" value="1"/>
</dbReference>
<sequence>MHRLSVSDHATLYLQLAQVELKLGHTAAARELLHEAQNRFSGTLQEGRVTIAQAMFAARQDLDQALVLLRQVSVKSPFFVNARSQMAKLYLVELHHPAKYIACYEEVVEEQPSVQALVALGEAYGVIG</sequence>
<name>A0A0A9XYU5_LYGHE</name>
<dbReference type="PANTHER" id="PTHR14699">
    <property type="entry name" value="STI2 PROTEIN-RELATED"/>
    <property type="match status" value="1"/>
</dbReference>
<dbReference type="AlphaFoldDB" id="A0A0A9XYU5"/>
<dbReference type="Gene3D" id="1.25.40.10">
    <property type="entry name" value="Tetratricopeptide repeat domain"/>
    <property type="match status" value="1"/>
</dbReference>
<dbReference type="InterPro" id="IPR011990">
    <property type="entry name" value="TPR-like_helical_dom_sf"/>
</dbReference>
<dbReference type="GO" id="GO:0005929">
    <property type="term" value="C:cilium"/>
    <property type="evidence" value="ECO:0007669"/>
    <property type="project" value="GOC"/>
</dbReference>
<dbReference type="SUPFAM" id="SSF48452">
    <property type="entry name" value="TPR-like"/>
    <property type="match status" value="1"/>
</dbReference>
<evidence type="ECO:0000313" key="1">
    <source>
        <dbReference type="EMBL" id="JAG24028.1"/>
    </source>
</evidence>
<dbReference type="PANTHER" id="PTHR14699:SF0">
    <property type="entry name" value="TETRATRICOPEPTIDE REPEAT PROTEIN 21 HOMOLOG"/>
    <property type="match status" value="1"/>
</dbReference>
<reference evidence="1" key="1">
    <citation type="journal article" date="2014" name="PLoS ONE">
        <title>Transcriptome-Based Identification of ABC Transporters in the Western Tarnished Plant Bug Lygus hesperus.</title>
        <authorList>
            <person name="Hull J.J."/>
            <person name="Chaney K."/>
            <person name="Geib S.M."/>
            <person name="Fabrick J.A."/>
            <person name="Brent C.S."/>
            <person name="Walsh D."/>
            <person name="Lavine L.C."/>
        </authorList>
    </citation>
    <scope>NUCLEOTIDE SEQUENCE</scope>
</reference>
<dbReference type="GO" id="GO:0035721">
    <property type="term" value="P:intraciliary retrograde transport"/>
    <property type="evidence" value="ECO:0007669"/>
    <property type="project" value="TreeGrafter"/>
</dbReference>
<dbReference type="InterPro" id="IPR040364">
    <property type="entry name" value="TTC21A/TTC21B"/>
</dbReference>
<protein>
    <submittedName>
        <fullName evidence="1">Tetratricopeptide repeat protein 21B</fullName>
    </submittedName>
</protein>
<dbReference type="GO" id="GO:0061512">
    <property type="term" value="P:protein localization to cilium"/>
    <property type="evidence" value="ECO:0007669"/>
    <property type="project" value="TreeGrafter"/>
</dbReference>
<dbReference type="GO" id="GO:0030991">
    <property type="term" value="C:intraciliary transport particle A"/>
    <property type="evidence" value="ECO:0007669"/>
    <property type="project" value="TreeGrafter"/>
</dbReference>
<dbReference type="EMBL" id="GBHO01019576">
    <property type="protein sequence ID" value="JAG24028.1"/>
    <property type="molecule type" value="Transcribed_RNA"/>
</dbReference>
<evidence type="ECO:0000313" key="2">
    <source>
        <dbReference type="EMBL" id="JAQ10059.1"/>
    </source>
</evidence>
<accession>A0A0A9XYU5</accession>